<protein>
    <submittedName>
        <fullName evidence="1">Uncharacterized protein</fullName>
    </submittedName>
</protein>
<reference evidence="2" key="1">
    <citation type="journal article" date="2013" name="Nature">
        <title>Draft genome of the wheat A-genome progenitor Triticum urartu.</title>
        <authorList>
            <person name="Ling H.Q."/>
            <person name="Zhao S."/>
            <person name="Liu D."/>
            <person name="Wang J."/>
            <person name="Sun H."/>
            <person name="Zhang C."/>
            <person name="Fan H."/>
            <person name="Li D."/>
            <person name="Dong L."/>
            <person name="Tao Y."/>
            <person name="Gao C."/>
            <person name="Wu H."/>
            <person name="Li Y."/>
            <person name="Cui Y."/>
            <person name="Guo X."/>
            <person name="Zheng S."/>
            <person name="Wang B."/>
            <person name="Yu K."/>
            <person name="Liang Q."/>
            <person name="Yang W."/>
            <person name="Lou X."/>
            <person name="Chen J."/>
            <person name="Feng M."/>
            <person name="Jian J."/>
            <person name="Zhang X."/>
            <person name="Luo G."/>
            <person name="Jiang Y."/>
            <person name="Liu J."/>
            <person name="Wang Z."/>
            <person name="Sha Y."/>
            <person name="Zhang B."/>
            <person name="Wu H."/>
            <person name="Tang D."/>
            <person name="Shen Q."/>
            <person name="Xue P."/>
            <person name="Zou S."/>
            <person name="Wang X."/>
            <person name="Liu X."/>
            <person name="Wang F."/>
            <person name="Yang Y."/>
            <person name="An X."/>
            <person name="Dong Z."/>
            <person name="Zhang K."/>
            <person name="Zhang X."/>
            <person name="Luo M.C."/>
            <person name="Dvorak J."/>
            <person name="Tong Y."/>
            <person name="Wang J."/>
            <person name="Yang H."/>
            <person name="Li Z."/>
            <person name="Wang D."/>
            <person name="Zhang A."/>
            <person name="Wang J."/>
        </authorList>
    </citation>
    <scope>NUCLEOTIDE SEQUENCE</scope>
    <source>
        <strain evidence="2">cv. G1812</strain>
    </source>
</reference>
<organism evidence="1 2">
    <name type="scientific">Triticum urartu</name>
    <name type="common">Red wild einkorn</name>
    <name type="synonym">Crithodium urartu</name>
    <dbReference type="NCBI Taxonomy" id="4572"/>
    <lineage>
        <taxon>Eukaryota</taxon>
        <taxon>Viridiplantae</taxon>
        <taxon>Streptophyta</taxon>
        <taxon>Embryophyta</taxon>
        <taxon>Tracheophyta</taxon>
        <taxon>Spermatophyta</taxon>
        <taxon>Magnoliopsida</taxon>
        <taxon>Liliopsida</taxon>
        <taxon>Poales</taxon>
        <taxon>Poaceae</taxon>
        <taxon>BOP clade</taxon>
        <taxon>Pooideae</taxon>
        <taxon>Triticodae</taxon>
        <taxon>Triticeae</taxon>
        <taxon>Triticinae</taxon>
        <taxon>Triticum</taxon>
    </lineage>
</organism>
<reference evidence="1" key="2">
    <citation type="submission" date="2018-03" db="EMBL/GenBank/DDBJ databases">
        <title>The Triticum urartu genome reveals the dynamic nature of wheat genome evolution.</title>
        <authorList>
            <person name="Ling H."/>
            <person name="Ma B."/>
            <person name="Shi X."/>
            <person name="Liu H."/>
            <person name="Dong L."/>
            <person name="Sun H."/>
            <person name="Cao Y."/>
            <person name="Gao Q."/>
            <person name="Zheng S."/>
            <person name="Li Y."/>
            <person name="Yu Y."/>
            <person name="Du H."/>
            <person name="Qi M."/>
            <person name="Li Y."/>
            <person name="Yu H."/>
            <person name="Cui Y."/>
            <person name="Wang N."/>
            <person name="Chen C."/>
            <person name="Wu H."/>
            <person name="Zhao Y."/>
            <person name="Zhang J."/>
            <person name="Li Y."/>
            <person name="Zhou W."/>
            <person name="Zhang B."/>
            <person name="Hu W."/>
            <person name="Eijk M."/>
            <person name="Tang J."/>
            <person name="Witsenboer H."/>
            <person name="Zhao S."/>
            <person name="Li Z."/>
            <person name="Zhang A."/>
            <person name="Wang D."/>
            <person name="Liang C."/>
        </authorList>
    </citation>
    <scope>NUCLEOTIDE SEQUENCE [LARGE SCALE GENOMIC DNA]</scope>
    <source>
        <strain evidence="1">cv. G1812</strain>
    </source>
</reference>
<proteinExistence type="predicted"/>
<reference evidence="1" key="3">
    <citation type="submission" date="2022-06" db="UniProtKB">
        <authorList>
            <consortium name="EnsemblPlants"/>
        </authorList>
    </citation>
    <scope>IDENTIFICATION</scope>
</reference>
<sequence>MKINKPDSCYNRMRFLLYLQFTSHYPYSARLIQCIAISPRESCTVFSFRVVVVFVMIDVTCRVDKEDRFAFSKCHST</sequence>
<dbReference type="EnsemblPlants" id="TuG1812G0100001984.01.T01">
    <property type="protein sequence ID" value="TuG1812G0100001984.01.T01.cds460112"/>
    <property type="gene ID" value="TuG1812G0100001984.01"/>
</dbReference>
<name>A0A8R7P675_TRIUA</name>
<keyword evidence="2" id="KW-1185">Reference proteome</keyword>
<dbReference type="Gramene" id="TuG1812G0100001984.01.T01">
    <property type="protein sequence ID" value="TuG1812G0100001984.01.T01.cds460112"/>
    <property type="gene ID" value="TuG1812G0100001984.01"/>
</dbReference>
<evidence type="ECO:0000313" key="1">
    <source>
        <dbReference type="EnsemblPlants" id="TuG1812G0100001984.01.T01.cds460112"/>
    </source>
</evidence>
<dbReference type="Proteomes" id="UP000015106">
    <property type="component" value="Chromosome 1"/>
</dbReference>
<evidence type="ECO:0000313" key="2">
    <source>
        <dbReference type="Proteomes" id="UP000015106"/>
    </source>
</evidence>
<accession>A0A8R7P675</accession>
<dbReference type="AlphaFoldDB" id="A0A8R7P675"/>